<keyword evidence="5" id="KW-0812">Transmembrane</keyword>
<dbReference type="EMBL" id="CAMXCT030001868">
    <property type="protein sequence ID" value="CAL4781051.1"/>
    <property type="molecule type" value="Genomic_DNA"/>
</dbReference>
<keyword evidence="4" id="KW-1015">Disulfide bond</keyword>
<dbReference type="InterPro" id="IPR028146">
    <property type="entry name" value="PRKCSH_N"/>
</dbReference>
<evidence type="ECO:0000256" key="2">
    <source>
        <dbReference type="ARBA" id="ARBA00022729"/>
    </source>
</evidence>
<sequence length="556" mass="62348">MARWRSRKKYGSYTARQVPRRYPLYDILEEVYEKVPTYTIISEPDEPLEPVMKVPLTERYPWAGDLSKVNERKQRKEHGENEDRMEPLFAAWNGAGRPPKSRQEKWEKRMGWPSYNHPPWLNAPKVGEDVKVLPTMTWKKHREPEDWQKDTTQAKWLKWVEERKQLEKEIYEEVGFEHETATLSDDELLSLLMALSLWISLRALNAGGTSFVVLAWIVVLSLYAAVPQINSSRPTALRGANHRLTAADRSDRAVETAESQMPAALPAAMVTAAPVAALPPSDEPSKQTRGAAEFQQHYAQLNAEGRFECFDHSKSFETFAVVNDDYCDCEDGSDEPGTAACAGLPSSSLKEFACNWEKGEGPFVHLSTVNDGLCDCCAGQDEWGSDTQCPDRCDELAAAAAKSASQAMEGSKVRQGYVSRALHLQSSRFKDRDGGPDGVFLAAAEDGCLKLNDVDFEFEVCLFDRVTQRDLKSGRKFKLGQGGEWATSLWENGQHRTDYTKLIMNHGDFCAPAHRSREVEIDFECSATPALISVQETQVCSYTARMRTPAACPSLS</sequence>
<dbReference type="InterPro" id="IPR009011">
    <property type="entry name" value="Man6P_isomerase_rcpt-bd_dom_sf"/>
</dbReference>
<keyword evidence="5" id="KW-0472">Membrane</keyword>
<feature type="transmembrane region" description="Helical" evidence="5">
    <location>
        <begin position="203"/>
        <end position="226"/>
    </location>
</feature>
<reference evidence="7" key="1">
    <citation type="submission" date="2022-10" db="EMBL/GenBank/DDBJ databases">
        <authorList>
            <person name="Chen Y."/>
            <person name="Dougan E. K."/>
            <person name="Chan C."/>
            <person name="Rhodes N."/>
            <person name="Thang M."/>
        </authorList>
    </citation>
    <scope>NUCLEOTIDE SEQUENCE</scope>
</reference>
<dbReference type="PANTHER" id="PTHR12630:SF1">
    <property type="entry name" value="GLUCOSIDASE 2 SUBUNIT BETA"/>
    <property type="match status" value="1"/>
</dbReference>
<comment type="caution">
    <text evidence="7">The sequence shown here is derived from an EMBL/GenBank/DDBJ whole genome shotgun (WGS) entry which is preliminary data.</text>
</comment>
<evidence type="ECO:0000313" key="10">
    <source>
        <dbReference type="Proteomes" id="UP001152797"/>
    </source>
</evidence>
<dbReference type="EMBL" id="CAMXCT010001868">
    <property type="protein sequence ID" value="CAI3993739.1"/>
    <property type="molecule type" value="Genomic_DNA"/>
</dbReference>
<evidence type="ECO:0000256" key="3">
    <source>
        <dbReference type="ARBA" id="ARBA00022824"/>
    </source>
</evidence>
<evidence type="ECO:0000313" key="9">
    <source>
        <dbReference type="EMBL" id="CAL4781051.1"/>
    </source>
</evidence>
<dbReference type="InterPro" id="IPR044865">
    <property type="entry name" value="MRH_dom"/>
</dbReference>
<keyword evidence="2" id="KW-0732">Signal</keyword>
<keyword evidence="10" id="KW-1185">Reference proteome</keyword>
<evidence type="ECO:0000256" key="1">
    <source>
        <dbReference type="ARBA" id="ARBA00022387"/>
    </source>
</evidence>
<dbReference type="GO" id="GO:0017177">
    <property type="term" value="C:glucosidase II complex"/>
    <property type="evidence" value="ECO:0007669"/>
    <property type="project" value="TreeGrafter"/>
</dbReference>
<dbReference type="Gene3D" id="2.70.130.10">
    <property type="entry name" value="Mannose-6-phosphate receptor binding domain"/>
    <property type="match status" value="1"/>
</dbReference>
<gene>
    <name evidence="7" type="ORF">C1SCF055_LOCUS20456</name>
</gene>
<dbReference type="GO" id="GO:0016301">
    <property type="term" value="F:kinase activity"/>
    <property type="evidence" value="ECO:0007669"/>
    <property type="project" value="UniProtKB-KW"/>
</dbReference>
<dbReference type="OrthoDB" id="459851at2759"/>
<name>A0A9P1FXX6_9DINO</name>
<evidence type="ECO:0000259" key="6">
    <source>
        <dbReference type="PROSITE" id="PS51914"/>
    </source>
</evidence>
<dbReference type="InterPro" id="IPR036607">
    <property type="entry name" value="PRKCSH"/>
</dbReference>
<dbReference type="PANTHER" id="PTHR12630">
    <property type="entry name" value="N-LINKED OLIGOSACCHARIDE PROCESSING"/>
    <property type="match status" value="1"/>
</dbReference>
<keyword evidence="9" id="KW-0418">Kinase</keyword>
<dbReference type="Pfam" id="PF13015">
    <property type="entry name" value="PRKCSH_1"/>
    <property type="match status" value="1"/>
</dbReference>
<dbReference type="AlphaFoldDB" id="A0A9P1FXX6"/>
<proteinExistence type="predicted"/>
<evidence type="ECO:0000256" key="4">
    <source>
        <dbReference type="ARBA" id="ARBA00023157"/>
    </source>
</evidence>
<accession>A0A9P1FXX6</accession>
<dbReference type="Pfam" id="PF12999">
    <property type="entry name" value="PRKCSH-like"/>
    <property type="match status" value="1"/>
</dbReference>
<dbReference type="GO" id="GO:0006491">
    <property type="term" value="P:N-glycan processing"/>
    <property type="evidence" value="ECO:0007669"/>
    <property type="project" value="TreeGrafter"/>
</dbReference>
<dbReference type="SUPFAM" id="SSF50911">
    <property type="entry name" value="Mannose 6-phosphate receptor domain"/>
    <property type="match status" value="1"/>
</dbReference>
<feature type="domain" description="MRH" evidence="6">
    <location>
        <begin position="446"/>
        <end position="554"/>
    </location>
</feature>
<organism evidence="7">
    <name type="scientific">Cladocopium goreaui</name>
    <dbReference type="NCBI Taxonomy" id="2562237"/>
    <lineage>
        <taxon>Eukaryota</taxon>
        <taxon>Sar</taxon>
        <taxon>Alveolata</taxon>
        <taxon>Dinophyceae</taxon>
        <taxon>Suessiales</taxon>
        <taxon>Symbiodiniaceae</taxon>
        <taxon>Cladocopium</taxon>
    </lineage>
</organism>
<dbReference type="EMBL" id="CAMXCT020001868">
    <property type="protein sequence ID" value="CAL1147114.1"/>
    <property type="molecule type" value="Genomic_DNA"/>
</dbReference>
<protein>
    <recommendedName>
        <fullName evidence="1">Glucosidase 2 subunit beta</fullName>
    </recommendedName>
</protein>
<evidence type="ECO:0000313" key="7">
    <source>
        <dbReference type="EMBL" id="CAI3993739.1"/>
    </source>
</evidence>
<dbReference type="InterPro" id="IPR039794">
    <property type="entry name" value="Gtb1-like"/>
</dbReference>
<evidence type="ECO:0000256" key="5">
    <source>
        <dbReference type="SAM" id="Phobius"/>
    </source>
</evidence>
<keyword evidence="9" id="KW-0808">Transferase</keyword>
<dbReference type="Proteomes" id="UP001152797">
    <property type="component" value="Unassembled WGS sequence"/>
</dbReference>
<keyword evidence="5" id="KW-1133">Transmembrane helix</keyword>
<dbReference type="PROSITE" id="PS51914">
    <property type="entry name" value="MRH"/>
    <property type="match status" value="1"/>
</dbReference>
<reference evidence="8" key="2">
    <citation type="submission" date="2024-04" db="EMBL/GenBank/DDBJ databases">
        <authorList>
            <person name="Chen Y."/>
            <person name="Shah S."/>
            <person name="Dougan E. K."/>
            <person name="Thang M."/>
            <person name="Chan C."/>
        </authorList>
    </citation>
    <scope>NUCLEOTIDE SEQUENCE [LARGE SCALE GENOMIC DNA]</scope>
</reference>
<keyword evidence="3" id="KW-0256">Endoplasmic reticulum</keyword>
<evidence type="ECO:0000313" key="8">
    <source>
        <dbReference type="EMBL" id="CAL1147114.1"/>
    </source>
</evidence>